<proteinExistence type="predicted"/>
<feature type="compositionally biased region" description="Basic and acidic residues" evidence="1">
    <location>
        <begin position="60"/>
        <end position="74"/>
    </location>
</feature>
<accession>A0A5R9BLK0</accession>
<feature type="compositionally biased region" description="Low complexity" evidence="1">
    <location>
        <begin position="44"/>
        <end position="58"/>
    </location>
</feature>
<keyword evidence="2" id="KW-0732">Signal</keyword>
<dbReference type="Proteomes" id="UP000310458">
    <property type="component" value="Unassembled WGS sequence"/>
</dbReference>
<feature type="chain" id="PRO_5039399886" evidence="2">
    <location>
        <begin position="26"/>
        <end position="321"/>
    </location>
</feature>
<dbReference type="EMBL" id="VAVZ01000001">
    <property type="protein sequence ID" value="TLQ01415.1"/>
    <property type="molecule type" value="Genomic_DNA"/>
</dbReference>
<gene>
    <name evidence="3" type="ORF">FEF26_00045</name>
</gene>
<organism evidence="3 4">
    <name type="scientific">Nesterenkonia salmonea</name>
    <dbReference type="NCBI Taxonomy" id="1804987"/>
    <lineage>
        <taxon>Bacteria</taxon>
        <taxon>Bacillati</taxon>
        <taxon>Actinomycetota</taxon>
        <taxon>Actinomycetes</taxon>
        <taxon>Micrococcales</taxon>
        <taxon>Micrococcaceae</taxon>
        <taxon>Nesterenkonia</taxon>
    </lineage>
</organism>
<feature type="signal peptide" evidence="2">
    <location>
        <begin position="1"/>
        <end position="25"/>
    </location>
</feature>
<evidence type="ECO:0000313" key="4">
    <source>
        <dbReference type="Proteomes" id="UP000310458"/>
    </source>
</evidence>
<sequence>MPTSHRMGMALALTGLTVLSGCFGAEDSAQSTPDSTQTPAPPQETASSATDADAAVASEEADHTEPTDEPPTIRDVDFAELEWTEWVNEVILTPSEGAEGYQFEVGEEVHYADVNGDGHDDAMVSLGQTDERWVEEIWYIWAWDPDAEVAYQAGGPVARGASCGDYVESVAAGEDHFIIEEHLWPQNADHDCASTPSIHVTRHVVVEDDWPVMVSPVRAHGGMCPQILGTDDLWPVEDFEFRTSPDDAATLVGEPEPAGFSEADVWSRPWLYYPNWMLVHLAYMNPADGPPVIEGDYTPCGWVYLEEDTRPIPHDPYVPEE</sequence>
<reference evidence="3 4" key="1">
    <citation type="submission" date="2019-05" db="EMBL/GenBank/DDBJ databases">
        <title>Nesterenkonia sp. GY074 isolated from the Southern Atlantic Ocean.</title>
        <authorList>
            <person name="Zhang G."/>
        </authorList>
    </citation>
    <scope>NUCLEOTIDE SEQUENCE [LARGE SCALE GENOMIC DNA]</scope>
    <source>
        <strain evidence="3 4">GY074</strain>
    </source>
</reference>
<dbReference type="PROSITE" id="PS51257">
    <property type="entry name" value="PROKAR_LIPOPROTEIN"/>
    <property type="match status" value="1"/>
</dbReference>
<dbReference type="AlphaFoldDB" id="A0A5R9BLK0"/>
<protein>
    <submittedName>
        <fullName evidence="3">Uncharacterized protein</fullName>
    </submittedName>
</protein>
<name>A0A5R9BLK0_9MICC</name>
<dbReference type="RefSeq" id="WP_138251494.1">
    <property type="nucleotide sequence ID" value="NZ_VAVZ01000001.1"/>
</dbReference>
<evidence type="ECO:0000256" key="2">
    <source>
        <dbReference type="SAM" id="SignalP"/>
    </source>
</evidence>
<feature type="compositionally biased region" description="Polar residues" evidence="1">
    <location>
        <begin position="28"/>
        <end position="38"/>
    </location>
</feature>
<evidence type="ECO:0000313" key="3">
    <source>
        <dbReference type="EMBL" id="TLQ01415.1"/>
    </source>
</evidence>
<feature type="region of interest" description="Disordered" evidence="1">
    <location>
        <begin position="24"/>
        <end position="74"/>
    </location>
</feature>
<evidence type="ECO:0000256" key="1">
    <source>
        <dbReference type="SAM" id="MobiDB-lite"/>
    </source>
</evidence>
<keyword evidence="4" id="KW-1185">Reference proteome</keyword>
<dbReference type="OrthoDB" id="4932393at2"/>
<comment type="caution">
    <text evidence="3">The sequence shown here is derived from an EMBL/GenBank/DDBJ whole genome shotgun (WGS) entry which is preliminary data.</text>
</comment>